<reference evidence="1" key="1">
    <citation type="submission" date="2022-08" db="EMBL/GenBank/DDBJ databases">
        <title>Genome Sequence of Fusarium decemcellulare.</title>
        <authorList>
            <person name="Buettner E."/>
        </authorList>
    </citation>
    <scope>NUCLEOTIDE SEQUENCE</scope>
    <source>
        <strain evidence="1">Babe19</strain>
    </source>
</reference>
<name>A0ACC1RVF2_9HYPO</name>
<sequence length="881" mass="97674">MSSSTVSTGRGAGAAKYALSEGCFYHHRDAPYRFQDQLHQLQTTRLPVGTDGLVHQPGLVDTPLSHPRIQLDSPADHYEEDSLLIDDIVPRPTVSSLEGNIRQLRFPPETLDLGHNLEQDFQKYINNVYDKRCCNIFGEWLPLSPVNNNRDEGIEFPSTTSRWQLLALRELERESISIPEKALPDLLGEASTKQTNDPTWRRELFQWHKQPRAYPEPIYLPLSPASEPADPFVPISDAMVIDLTSEPASPMNPAVEKLQQGLQDGRLDSEPAAPSTLSSSPPITSAALLGATANMTSNLKLDVPLMTSSPQSFSKQNLLGEAFELEEMETEGSFQYRAGPSRGSPGFFDDAMLAILDGYHDQAEQMLANERPNPANSLLRMQVPAVDFRISDPDWLLHLSSSQDQFNWLKENLSSTFQLPTPSHLTGLGASLKWTPVPQGSGRVPVNEKIEQLGHAARDLFSLGVSQLCSQNYVVKSSGLKVFQSLDDEQIEDADATRTPSLVPAPHGTPLEAQSSTKPTAANNNLTLNALLKSRQQSLRRNTMDEAPCLPLDSTDSNTTGRLLSSFMELRYSKKRKTTDTTSTQPLVHGISPSQPSLNGPVMHHLLQEANHNGIHEAPAPDFRIPTERCRYIVSTNLDQSVISQLEKSWPQVELVDRDFSQYNSVVWSQALVQPTKVASSVVFEADISLCPSAGIIVTTMLKVRQRPLPGSHGLTPLRERVYHASSKYESLFILVSESNPMGEYASLQSASDIAAYANFVRFTTSLQAGIITYLVPGAERTLSKWILALMCRFATQTYHFGQSLDYRDTTWELFLCRAGLNISAAKVISRALFSEYDNFGLAFFLAMTAEERLSKYSQIMGGERVLRNVSSVLQRDWASA</sequence>
<gene>
    <name evidence="1" type="ORF">NM208_g11160</name>
</gene>
<accession>A0ACC1RVF2</accession>
<organism evidence="1 2">
    <name type="scientific">Fusarium decemcellulare</name>
    <dbReference type="NCBI Taxonomy" id="57161"/>
    <lineage>
        <taxon>Eukaryota</taxon>
        <taxon>Fungi</taxon>
        <taxon>Dikarya</taxon>
        <taxon>Ascomycota</taxon>
        <taxon>Pezizomycotina</taxon>
        <taxon>Sordariomycetes</taxon>
        <taxon>Hypocreomycetidae</taxon>
        <taxon>Hypocreales</taxon>
        <taxon>Nectriaceae</taxon>
        <taxon>Fusarium</taxon>
        <taxon>Fusarium decemcellulare species complex</taxon>
    </lineage>
</organism>
<comment type="caution">
    <text evidence="1">The sequence shown here is derived from an EMBL/GenBank/DDBJ whole genome shotgun (WGS) entry which is preliminary data.</text>
</comment>
<protein>
    <submittedName>
        <fullName evidence="1">Uncharacterized protein</fullName>
    </submittedName>
</protein>
<dbReference type="EMBL" id="JANRMS010001718">
    <property type="protein sequence ID" value="KAJ3526510.1"/>
    <property type="molecule type" value="Genomic_DNA"/>
</dbReference>
<keyword evidence="2" id="KW-1185">Reference proteome</keyword>
<proteinExistence type="predicted"/>
<evidence type="ECO:0000313" key="2">
    <source>
        <dbReference type="Proteomes" id="UP001148629"/>
    </source>
</evidence>
<evidence type="ECO:0000313" key="1">
    <source>
        <dbReference type="EMBL" id="KAJ3526510.1"/>
    </source>
</evidence>
<dbReference type="Proteomes" id="UP001148629">
    <property type="component" value="Unassembled WGS sequence"/>
</dbReference>